<dbReference type="GO" id="GO:0009253">
    <property type="term" value="P:peptidoglycan catabolic process"/>
    <property type="evidence" value="ECO:0007669"/>
    <property type="project" value="InterPro"/>
</dbReference>
<organism evidence="4 5">
    <name type="scientific">Salicibibacter halophilus</name>
    <dbReference type="NCBI Taxonomy" id="2502791"/>
    <lineage>
        <taxon>Bacteria</taxon>
        <taxon>Bacillati</taxon>
        <taxon>Bacillota</taxon>
        <taxon>Bacilli</taxon>
        <taxon>Bacillales</taxon>
        <taxon>Bacillaceae</taxon>
        <taxon>Salicibibacter</taxon>
    </lineage>
</organism>
<dbReference type="EMBL" id="CP035485">
    <property type="protein sequence ID" value="QDI92624.1"/>
    <property type="molecule type" value="Genomic_DNA"/>
</dbReference>
<feature type="signal peptide" evidence="2">
    <location>
        <begin position="1"/>
        <end position="19"/>
    </location>
</feature>
<evidence type="ECO:0000259" key="3">
    <source>
        <dbReference type="SMART" id="SM00646"/>
    </source>
</evidence>
<dbReference type="RefSeq" id="WP_142091125.1">
    <property type="nucleotide sequence ID" value="NZ_CP035485.1"/>
</dbReference>
<evidence type="ECO:0000256" key="1">
    <source>
        <dbReference type="ARBA" id="ARBA00022801"/>
    </source>
</evidence>
<dbReference type="InterPro" id="IPR050695">
    <property type="entry name" value="N-acetylmuramoyl_amidase_3"/>
</dbReference>
<proteinExistence type="predicted"/>
<feature type="domain" description="MurNAc-LAA" evidence="3">
    <location>
        <begin position="96"/>
        <end position="206"/>
    </location>
</feature>
<evidence type="ECO:0000313" key="4">
    <source>
        <dbReference type="EMBL" id="QDI92624.1"/>
    </source>
</evidence>
<evidence type="ECO:0000256" key="2">
    <source>
        <dbReference type="SAM" id="SignalP"/>
    </source>
</evidence>
<dbReference type="Proteomes" id="UP000319756">
    <property type="component" value="Chromosome"/>
</dbReference>
<dbReference type="GO" id="GO:0030288">
    <property type="term" value="C:outer membrane-bounded periplasmic space"/>
    <property type="evidence" value="ECO:0007669"/>
    <property type="project" value="TreeGrafter"/>
</dbReference>
<keyword evidence="2" id="KW-0732">Signal</keyword>
<feature type="chain" id="PRO_5038951184" evidence="2">
    <location>
        <begin position="20"/>
        <end position="209"/>
    </location>
</feature>
<dbReference type="PANTHER" id="PTHR30404:SF0">
    <property type="entry name" value="N-ACETYLMURAMOYL-L-ALANINE AMIDASE AMIC"/>
    <property type="match status" value="1"/>
</dbReference>
<sequence length="209" mass="22373">MIRKKFVLKGAIVFIFSLASVTGLSLQKADASVSGETIAIDAGHGGHDNGATGHGLYEKELVYDVAHRTQQRLEEAGAEVIMTRDGDYFVELIDRANMANDGGADSFVSIHANAHSDSSVSGTETFHHPSDSEGGTLAADLQTSMVQEFGSTDRGVKTADFSVLRNSDMPAALAELGFVTNQEEADTMMTDAFRNDAANAIYQGLHEYH</sequence>
<reference evidence="5" key="1">
    <citation type="submission" date="2019-01" db="EMBL/GenBank/DDBJ databases">
        <title>Genomic analysis of Salicibibacter sp. NKC3-5.</title>
        <authorList>
            <person name="Oh Y.J."/>
        </authorList>
    </citation>
    <scope>NUCLEOTIDE SEQUENCE [LARGE SCALE GENOMIC DNA]</scope>
    <source>
        <strain evidence="5">NKC3-5</strain>
    </source>
</reference>
<accession>A0A514LL72</accession>
<name>A0A514LL72_9BACI</name>
<dbReference type="AlphaFoldDB" id="A0A514LL72"/>
<protein>
    <submittedName>
        <fullName evidence="4">N-acetylmuramoyl-L-alanine amidase</fullName>
    </submittedName>
</protein>
<keyword evidence="5" id="KW-1185">Reference proteome</keyword>
<dbReference type="InterPro" id="IPR002508">
    <property type="entry name" value="MurNAc-LAA_cat"/>
</dbReference>
<dbReference type="CDD" id="cd02696">
    <property type="entry name" value="MurNAc-LAA"/>
    <property type="match status" value="1"/>
</dbReference>
<dbReference type="SMART" id="SM00646">
    <property type="entry name" value="Ami_3"/>
    <property type="match status" value="1"/>
</dbReference>
<dbReference type="KEGG" id="sale:EPH95_16745"/>
<keyword evidence="1" id="KW-0378">Hydrolase</keyword>
<dbReference type="GO" id="GO:0008745">
    <property type="term" value="F:N-acetylmuramoyl-L-alanine amidase activity"/>
    <property type="evidence" value="ECO:0007669"/>
    <property type="project" value="InterPro"/>
</dbReference>
<dbReference type="Gene3D" id="3.40.630.40">
    <property type="entry name" value="Zn-dependent exopeptidases"/>
    <property type="match status" value="1"/>
</dbReference>
<gene>
    <name evidence="4" type="ORF">EPH95_16745</name>
</gene>
<evidence type="ECO:0000313" key="5">
    <source>
        <dbReference type="Proteomes" id="UP000319756"/>
    </source>
</evidence>
<dbReference type="OrthoDB" id="9806267at2"/>
<dbReference type="SUPFAM" id="SSF53187">
    <property type="entry name" value="Zn-dependent exopeptidases"/>
    <property type="match status" value="1"/>
</dbReference>
<dbReference type="Pfam" id="PF01520">
    <property type="entry name" value="Amidase_3"/>
    <property type="match status" value="1"/>
</dbReference>
<dbReference type="PANTHER" id="PTHR30404">
    <property type="entry name" value="N-ACETYLMURAMOYL-L-ALANINE AMIDASE"/>
    <property type="match status" value="1"/>
</dbReference>